<feature type="chain" id="PRO_5014804605" evidence="2">
    <location>
        <begin position="18"/>
        <end position="441"/>
    </location>
</feature>
<proteinExistence type="predicted"/>
<evidence type="ECO:0000313" key="3">
    <source>
        <dbReference type="EMBL" id="AUW31166.1"/>
    </source>
</evidence>
<sequence>MLSVLVSILSAASVGHSSVIRRQDPGMQQIPTTAKADNTFNNGAPQLNAEPPQVTDTPPAVYGARSVDLPFGRLYHGNMMFFPSGELNTPNGYKDQWINTPATPTQNGIDSANQSACGIPDNAFSGSKVAIHPYFLKYADLSRYCMQDVCISYWKNDGSSDMMLKVTDICSTDPNDPTSCATPADIKVDRGKAQVMEQLTQPPDITAHPELMGNSFPEPIWWFFMKCWADGLAQPAYQGNNWFTDPPMTNNLDWAQGTITQQYQNNQVAYAANGWPTYPNGAYDPQRDNTTSPPITDWAPGDPTPAWSPIAGGKGWGQPNSVGSENPPASEAGLASSVSSSATPAIANGAIPSPSVSSSATPAIANGAIPPPSVTPSGVTTSVSGGQEAGQGGPPATTSMISTPYSNGTAAVPGSVQVVTNEYDEQDECDEFLAEHKENMR</sequence>
<feature type="compositionally biased region" description="Low complexity" evidence="1">
    <location>
        <begin position="352"/>
        <end position="365"/>
    </location>
</feature>
<accession>A0A2K9YE87</accession>
<name>A0A2K9YE87_CLAUC</name>
<feature type="compositionally biased region" description="Low complexity" evidence="1">
    <location>
        <begin position="375"/>
        <end position="386"/>
    </location>
</feature>
<dbReference type="AlphaFoldDB" id="A0A2K9YE87"/>
<feature type="signal peptide" evidence="2">
    <location>
        <begin position="1"/>
        <end position="17"/>
    </location>
</feature>
<protein>
    <submittedName>
        <fullName evidence="3">Uncharacterized protein</fullName>
    </submittedName>
</protein>
<evidence type="ECO:0000256" key="2">
    <source>
        <dbReference type="SAM" id="SignalP"/>
    </source>
</evidence>
<keyword evidence="2" id="KW-0732">Signal</keyword>
<reference evidence="3" key="1">
    <citation type="submission" date="2017-12" db="EMBL/GenBank/DDBJ databases">
        <title>Genome Sequencing Reveals a Rich Biosynthetic Potential.</title>
        <authorList>
            <person name="Bertrand R.L."/>
            <person name="Abdel-Hameed M.E."/>
            <person name="Sorensen J.L."/>
        </authorList>
    </citation>
    <scope>NUCLEOTIDE SEQUENCE</scope>
</reference>
<feature type="region of interest" description="Disordered" evidence="1">
    <location>
        <begin position="281"/>
        <end position="336"/>
    </location>
</feature>
<organism evidence="3">
    <name type="scientific">Cladonia uncialis subsp. uncialis</name>
    <dbReference type="NCBI Taxonomy" id="180999"/>
    <lineage>
        <taxon>Eukaryota</taxon>
        <taxon>Fungi</taxon>
        <taxon>Dikarya</taxon>
        <taxon>Ascomycota</taxon>
        <taxon>Pezizomycotina</taxon>
        <taxon>Lecanoromycetes</taxon>
        <taxon>OSLEUM clade</taxon>
        <taxon>Lecanoromycetidae</taxon>
        <taxon>Lecanorales</taxon>
        <taxon>Lecanorineae</taxon>
        <taxon>Cladoniaceae</taxon>
        <taxon>Cladonia</taxon>
    </lineage>
</organism>
<evidence type="ECO:0000256" key="1">
    <source>
        <dbReference type="SAM" id="MobiDB-lite"/>
    </source>
</evidence>
<feature type="compositionally biased region" description="Polar residues" evidence="1">
    <location>
        <begin position="397"/>
        <end position="409"/>
    </location>
</feature>
<feature type="region of interest" description="Disordered" evidence="1">
    <location>
        <begin position="352"/>
        <end position="411"/>
    </location>
</feature>
<dbReference type="EMBL" id="MG777495">
    <property type="protein sequence ID" value="AUW31166.1"/>
    <property type="molecule type" value="Genomic_DNA"/>
</dbReference>